<reference evidence="3" key="3">
    <citation type="submission" date="2006-01" db="EMBL/GenBank/DDBJ databases">
        <authorList>
            <person name="Buell R."/>
        </authorList>
    </citation>
    <scope>NUCLEOTIDE SEQUENCE</scope>
</reference>
<protein>
    <submittedName>
        <fullName evidence="3">Retrotransposon protein, putative, LINE subclass</fullName>
    </submittedName>
</protein>
<dbReference type="InterPro" id="IPR005135">
    <property type="entry name" value="Endo/exonuclease/phosphatase"/>
</dbReference>
<accession>Q2QLN1</accession>
<dbReference type="PANTHER" id="PTHR33710:SF48">
    <property type="entry name" value="OS02G0307075 PROTEIN"/>
    <property type="match status" value="1"/>
</dbReference>
<feature type="region of interest" description="Disordered" evidence="1">
    <location>
        <begin position="271"/>
        <end position="407"/>
    </location>
</feature>
<dbReference type="EMBL" id="DP000011">
    <property type="protein sequence ID" value="ABA99966.1"/>
    <property type="molecule type" value="Genomic_DNA"/>
</dbReference>
<evidence type="ECO:0000259" key="2">
    <source>
        <dbReference type="Pfam" id="PF03372"/>
    </source>
</evidence>
<feature type="compositionally biased region" description="Basic and acidic residues" evidence="1">
    <location>
        <begin position="276"/>
        <end position="350"/>
    </location>
</feature>
<dbReference type="Pfam" id="PF03372">
    <property type="entry name" value="Exo_endo_phos"/>
    <property type="match status" value="1"/>
</dbReference>
<dbReference type="SUPFAM" id="SSF56219">
    <property type="entry name" value="DNase I-like"/>
    <property type="match status" value="1"/>
</dbReference>
<proteinExistence type="predicted"/>
<organism evidence="3">
    <name type="scientific">Oryza sativa subsp. japonica</name>
    <name type="common">Rice</name>
    <dbReference type="NCBI Taxonomy" id="39947"/>
    <lineage>
        <taxon>Eukaryota</taxon>
        <taxon>Viridiplantae</taxon>
        <taxon>Streptophyta</taxon>
        <taxon>Embryophyta</taxon>
        <taxon>Tracheophyta</taxon>
        <taxon>Spermatophyta</taxon>
        <taxon>Magnoliopsida</taxon>
        <taxon>Liliopsida</taxon>
        <taxon>Poales</taxon>
        <taxon>Poaceae</taxon>
        <taxon>BOP clade</taxon>
        <taxon>Oryzoideae</taxon>
        <taxon>Oryzeae</taxon>
        <taxon>Oryzinae</taxon>
        <taxon>Oryza</taxon>
        <taxon>Oryza sativa</taxon>
    </lineage>
</organism>
<dbReference type="InterPro" id="IPR036691">
    <property type="entry name" value="Endo/exonu/phosph_ase_sf"/>
</dbReference>
<dbReference type="PANTHER" id="PTHR33710">
    <property type="entry name" value="BNAC02G09200D PROTEIN"/>
    <property type="match status" value="1"/>
</dbReference>
<dbReference type="AlphaFoldDB" id="Q2QLN1"/>
<feature type="domain" description="Endonuclease/exonuclease/phosphatase" evidence="2">
    <location>
        <begin position="701"/>
        <end position="864"/>
    </location>
</feature>
<dbReference type="Gene3D" id="3.60.10.10">
    <property type="entry name" value="Endonuclease/exonuclease/phosphatase"/>
    <property type="match status" value="1"/>
</dbReference>
<feature type="compositionally biased region" description="Basic and acidic residues" evidence="1">
    <location>
        <begin position="361"/>
        <end position="385"/>
    </location>
</feature>
<reference evidence="3" key="1">
    <citation type="journal article" date="2005" name="BMC Biol.">
        <title>The sequence of rice chromosomes 11 and 12, rich in disease resistance genes and recent gene duplications.</title>
        <authorList>
            <consortium name="The rice chromosomes 11 and 12 sequencing consortia"/>
        </authorList>
    </citation>
    <scope>NUCLEOTIDE SEQUENCE [LARGE SCALE GENOMIC DNA]</scope>
</reference>
<evidence type="ECO:0000313" key="3">
    <source>
        <dbReference type="EMBL" id="ABA99966.1"/>
    </source>
</evidence>
<name>Q2QLN1_ORYSJ</name>
<dbReference type="GO" id="GO:0003824">
    <property type="term" value="F:catalytic activity"/>
    <property type="evidence" value="ECO:0007669"/>
    <property type="project" value="InterPro"/>
</dbReference>
<reference evidence="3" key="2">
    <citation type="submission" date="2005-04" db="EMBL/GenBank/DDBJ databases">
        <authorList>
            <person name="Buell C.R."/>
            <person name="Wing R.A."/>
            <person name="McCombie W.A."/>
            <person name="Ouyang S."/>
        </authorList>
    </citation>
    <scope>NUCLEOTIDE SEQUENCE</scope>
</reference>
<sequence>MPPLPLLHSCREAELLPPPPPPTGVMAQLGDPETRPLEDVVFIPTSHAIDAELCEWESTATVTWAMPPPPPPASATAKDVERVIADEFGLRAGELAVSLHYPEAFLLKFKHRRHCEEVVKQGFAKGRESVETDLVHPVDAGDTRVISLWAWTPNPSRIHKRVWVTITRQTRDPLLESITISETLPEHWQQEVKHPVLFHIEEIHDYTAAAVDLRNPKSCRPATRTLPPWHLGVLDGERAPPRLFENFPYHPHPPRTFTFRQGRAEGVENNTAAFQREVRDQGSRTVRDAIGRDGGRRQEKGHRDRRRDDRDDRRGRNRRYNSDHPDDLRRGGRRDDDNDDRDNGGRDVAHGRGGVRGPDVNFRRERTHSPRARDRGDTGRRDGQRHQANCGGKDDGANDRDMGNPPPAVLNPVMMAPARVIQPSLPPRNKGPLLPLRRPRVEKGNEARSAATIPAARVFTRINEEITAASVEGALRQILVAAGVAVALDKLTAPPSATPSLLEDQVRPMTPTASLTANDAPTKKQLPALSAEYNAVTSLFEAMSVNKPLSPEPLHQATPTPLTPTTMDGDDEVIFESAQINLCQRMGLAPPEGALTEKAIADFKAMFNMPLPQDAIDALAQLFGLDKEDMKAADSALAMNDPSLAQNVTANSNASPTAMISSQLGRTATDSPWGSATITMYAADAAPTFLTLFVMFKPATRPLGTRGGILILWNDDFVDLKDFAQRTFSLSATVFLKACQTSFLLTVVYGPTRDSAKQAFLRQLRDTKPADNSKWQVLGDFNIIYKALDKNNINLNRRQMRIFKDTLNACELKEIALQNRRYTWSNEQDNPTLVKLDRFFCNASWNTTFERHLLHALSTSLSDHCPLMLTGQGETPRTRTFRFENFWIQLPGFQEVVAEA</sequence>
<gene>
    <name evidence="3" type="ordered locus">LOC_Os12g43900</name>
</gene>
<feature type="compositionally biased region" description="Basic and acidic residues" evidence="1">
    <location>
        <begin position="392"/>
        <end position="402"/>
    </location>
</feature>
<evidence type="ECO:0000256" key="1">
    <source>
        <dbReference type="SAM" id="MobiDB-lite"/>
    </source>
</evidence>